<accession>A0AAJ0FJD1</accession>
<reference evidence="3" key="1">
    <citation type="submission" date="2023-06" db="EMBL/GenBank/DDBJ databases">
        <title>Genome-scale phylogeny and comparative genomics of the fungal order Sordariales.</title>
        <authorList>
            <consortium name="Lawrence Berkeley National Laboratory"/>
            <person name="Hensen N."/>
            <person name="Bonometti L."/>
            <person name="Westerberg I."/>
            <person name="Brannstrom I.O."/>
            <person name="Guillou S."/>
            <person name="Cros-Aarteil S."/>
            <person name="Calhoun S."/>
            <person name="Haridas S."/>
            <person name="Kuo A."/>
            <person name="Mondo S."/>
            <person name="Pangilinan J."/>
            <person name="Riley R."/>
            <person name="Labutti K."/>
            <person name="Andreopoulos B."/>
            <person name="Lipzen A."/>
            <person name="Chen C."/>
            <person name="Yanf M."/>
            <person name="Daum C."/>
            <person name="Ng V."/>
            <person name="Clum A."/>
            <person name="Steindorff A."/>
            <person name="Ohm R."/>
            <person name="Martin F."/>
            <person name="Silar P."/>
            <person name="Natvig D."/>
            <person name="Lalanne C."/>
            <person name="Gautier V."/>
            <person name="Ament-Velasquez S.L."/>
            <person name="Kruys A."/>
            <person name="Hutchinson M.I."/>
            <person name="Powell A.J."/>
            <person name="Barry K."/>
            <person name="Miller A.N."/>
            <person name="Grigoriev I.V."/>
            <person name="Debuchy R."/>
            <person name="Gladieux P."/>
            <person name="Thoren M.H."/>
            <person name="Johannesson H."/>
        </authorList>
    </citation>
    <scope>NUCLEOTIDE SEQUENCE</scope>
    <source>
        <strain evidence="3">8032-3</strain>
    </source>
</reference>
<dbReference type="InterPro" id="IPR009057">
    <property type="entry name" value="Homeodomain-like_sf"/>
</dbReference>
<dbReference type="Proteomes" id="UP001244011">
    <property type="component" value="Unassembled WGS sequence"/>
</dbReference>
<evidence type="ECO:0000259" key="2">
    <source>
        <dbReference type="PROSITE" id="PS50090"/>
    </source>
</evidence>
<evidence type="ECO:0000256" key="1">
    <source>
        <dbReference type="SAM" id="MobiDB-lite"/>
    </source>
</evidence>
<sequence length="352" mass="37625">MPKFTRAPNHHRYSNPIEVPVTLPPASGMTYYNSRPPMAAYYEVPTSAPQATMPVSSYDQFVVTPLTIPPTATGATAGGPVGGAAVQTQHRASSGAWTMQDDHTLLAARAAGQNWGQIQSNYFQTKTGNACRKRHERLIERKGADDWDTRKLERLSREYMNMRKEIWQPLAQRCGERWNVVEQKCMSNGLKNIQSHARSHARRERLDAGQAIAGYDDDGADSGVSGIGGLTPVDDIEHQYSSPETASSGSGHRSVGGGGGSSSSNVSHQAYAAAMHNQGSYQGYHYAHPSAPHHGYTSSVSSTGTAPYGTGPQGHPSQGESPYLGHGNRLPSVDMGIEAIINRGPGGGSQGV</sequence>
<feature type="domain" description="Myb-like" evidence="2">
    <location>
        <begin position="89"/>
        <end position="139"/>
    </location>
</feature>
<organism evidence="3 4">
    <name type="scientific">Phialemonium atrogriseum</name>
    <dbReference type="NCBI Taxonomy" id="1093897"/>
    <lineage>
        <taxon>Eukaryota</taxon>
        <taxon>Fungi</taxon>
        <taxon>Dikarya</taxon>
        <taxon>Ascomycota</taxon>
        <taxon>Pezizomycotina</taxon>
        <taxon>Sordariomycetes</taxon>
        <taxon>Sordariomycetidae</taxon>
        <taxon>Cephalothecales</taxon>
        <taxon>Cephalothecaceae</taxon>
        <taxon>Phialemonium</taxon>
    </lineage>
</organism>
<dbReference type="PROSITE" id="PS50090">
    <property type="entry name" value="MYB_LIKE"/>
    <property type="match status" value="1"/>
</dbReference>
<gene>
    <name evidence="3" type="ORF">QBC33DRAFT_251847</name>
</gene>
<feature type="region of interest" description="Disordered" evidence="1">
    <location>
        <begin position="213"/>
        <end position="266"/>
    </location>
</feature>
<dbReference type="SUPFAM" id="SSF46689">
    <property type="entry name" value="Homeodomain-like"/>
    <property type="match status" value="1"/>
</dbReference>
<comment type="caution">
    <text evidence="3">The sequence shown here is derived from an EMBL/GenBank/DDBJ whole genome shotgun (WGS) entry which is preliminary data.</text>
</comment>
<evidence type="ECO:0000313" key="4">
    <source>
        <dbReference type="Proteomes" id="UP001244011"/>
    </source>
</evidence>
<name>A0AAJ0FJD1_9PEZI</name>
<dbReference type="AlphaFoldDB" id="A0AAJ0FJD1"/>
<protein>
    <recommendedName>
        <fullName evidence="2">Myb-like domain-containing protein</fullName>
    </recommendedName>
</protein>
<feature type="compositionally biased region" description="Polar residues" evidence="1">
    <location>
        <begin position="296"/>
        <end position="305"/>
    </location>
</feature>
<dbReference type="InterPro" id="IPR001005">
    <property type="entry name" value="SANT/Myb"/>
</dbReference>
<feature type="region of interest" description="Disordered" evidence="1">
    <location>
        <begin position="284"/>
        <end position="327"/>
    </location>
</feature>
<proteinExistence type="predicted"/>
<dbReference type="EMBL" id="MU839031">
    <property type="protein sequence ID" value="KAK1762990.1"/>
    <property type="molecule type" value="Genomic_DNA"/>
</dbReference>
<dbReference type="GeneID" id="85306193"/>
<keyword evidence="4" id="KW-1185">Reference proteome</keyword>
<dbReference type="RefSeq" id="XP_060279203.1">
    <property type="nucleotide sequence ID" value="XM_060423006.1"/>
</dbReference>
<evidence type="ECO:0000313" key="3">
    <source>
        <dbReference type="EMBL" id="KAK1762990.1"/>
    </source>
</evidence>